<dbReference type="InterPro" id="IPR003439">
    <property type="entry name" value="ABC_transporter-like_ATP-bd"/>
</dbReference>
<evidence type="ECO:0000256" key="1">
    <source>
        <dbReference type="ARBA" id="ARBA00004202"/>
    </source>
</evidence>
<dbReference type="SMART" id="SM00382">
    <property type="entry name" value="AAA"/>
    <property type="match status" value="1"/>
</dbReference>
<dbReference type="InterPro" id="IPR017871">
    <property type="entry name" value="ABC_transporter-like_CS"/>
</dbReference>
<keyword evidence="9" id="KW-1185">Reference proteome</keyword>
<proteinExistence type="inferred from homology"/>
<name>I4BK87_MYCCN</name>
<gene>
    <name evidence="8" type="ordered locus">Mycch_2936</name>
</gene>
<dbReference type="PANTHER" id="PTHR42711:SF5">
    <property type="entry name" value="ABC TRANSPORTER ATP-BINDING PROTEIN NATA"/>
    <property type="match status" value="1"/>
</dbReference>
<dbReference type="InterPro" id="IPR003593">
    <property type="entry name" value="AAA+_ATPase"/>
</dbReference>
<comment type="similarity">
    <text evidence="2">Belongs to the ABC transporter superfamily.</text>
</comment>
<dbReference type="eggNOG" id="COG1131">
    <property type="taxonomic scope" value="Bacteria"/>
</dbReference>
<feature type="domain" description="ABC transporter" evidence="7">
    <location>
        <begin position="7"/>
        <end position="232"/>
    </location>
</feature>
<evidence type="ECO:0000256" key="6">
    <source>
        <dbReference type="ARBA" id="ARBA00023251"/>
    </source>
</evidence>
<evidence type="ECO:0000256" key="2">
    <source>
        <dbReference type="ARBA" id="ARBA00005417"/>
    </source>
</evidence>
<dbReference type="GO" id="GO:0016887">
    <property type="term" value="F:ATP hydrolysis activity"/>
    <property type="evidence" value="ECO:0007669"/>
    <property type="project" value="InterPro"/>
</dbReference>
<dbReference type="STRING" id="710421.Mycch_2936"/>
<evidence type="ECO:0000259" key="7">
    <source>
        <dbReference type="PROSITE" id="PS50893"/>
    </source>
</evidence>
<evidence type="ECO:0000313" key="9">
    <source>
        <dbReference type="Proteomes" id="UP000006057"/>
    </source>
</evidence>
<keyword evidence="5" id="KW-0067">ATP-binding</keyword>
<dbReference type="Gene3D" id="3.40.50.300">
    <property type="entry name" value="P-loop containing nucleotide triphosphate hydrolases"/>
    <property type="match status" value="1"/>
</dbReference>
<dbReference type="PROSITE" id="PS50893">
    <property type="entry name" value="ABC_TRANSPORTER_2"/>
    <property type="match status" value="1"/>
</dbReference>
<dbReference type="InterPro" id="IPR027417">
    <property type="entry name" value="P-loop_NTPase"/>
</dbReference>
<dbReference type="Proteomes" id="UP000006057">
    <property type="component" value="Chromosome"/>
</dbReference>
<sequence length="304" mass="33051" precursor="true">MTNDIAVACRGLTKDYGGGHGVCDLNLDVPRGEIFGLIGPNGAGKTTLIRLLMDFIRPDRGAATLLGMDTHRDSVELKRRIGYLPGELMQWPKVSAGYVIGLLAGLRGGVDEGYIESLAERLRLDLARHYEDLSHGNKQKVGLLQAFMARPELLILDEPTLGLDPLMQREFRLLIDEAAEAGATVLLSSHVLAEVELVCDRIALIHDGRLLEVGSLDELRAMRVHRIEAVFTGALDVAGLDRLPRVSEAAISDHRLTCSVQGSVTPLLERLAAANVVELDSREISLEEVFVRAVANESSAAAHR</sequence>
<dbReference type="EMBL" id="CP003053">
    <property type="protein sequence ID" value="AFM17694.1"/>
    <property type="molecule type" value="Genomic_DNA"/>
</dbReference>
<accession>I4BK87</accession>
<evidence type="ECO:0000256" key="4">
    <source>
        <dbReference type="ARBA" id="ARBA00022741"/>
    </source>
</evidence>
<dbReference type="PANTHER" id="PTHR42711">
    <property type="entry name" value="ABC TRANSPORTER ATP-BINDING PROTEIN"/>
    <property type="match status" value="1"/>
</dbReference>
<dbReference type="GO" id="GO:0005524">
    <property type="term" value="F:ATP binding"/>
    <property type="evidence" value="ECO:0007669"/>
    <property type="project" value="UniProtKB-KW"/>
</dbReference>
<organism evidence="8 9">
    <name type="scientific">Mycolicibacterium chubuense (strain NBB4)</name>
    <name type="common">Mycobacterium chubuense</name>
    <dbReference type="NCBI Taxonomy" id="710421"/>
    <lineage>
        <taxon>Bacteria</taxon>
        <taxon>Bacillati</taxon>
        <taxon>Actinomycetota</taxon>
        <taxon>Actinomycetes</taxon>
        <taxon>Mycobacteriales</taxon>
        <taxon>Mycobacteriaceae</taxon>
        <taxon>Mycolicibacterium</taxon>
    </lineage>
</organism>
<keyword evidence="4" id="KW-0547">Nucleotide-binding</keyword>
<reference evidence="8 9" key="1">
    <citation type="submission" date="2012-06" db="EMBL/GenBank/DDBJ databases">
        <title>Complete sequence of chromosome of Mycobacterium chubuense NBB4.</title>
        <authorList>
            <consortium name="US DOE Joint Genome Institute"/>
            <person name="Lucas S."/>
            <person name="Han J."/>
            <person name="Lapidus A."/>
            <person name="Cheng J.-F."/>
            <person name="Goodwin L."/>
            <person name="Pitluck S."/>
            <person name="Peters L."/>
            <person name="Mikhailova N."/>
            <person name="Teshima H."/>
            <person name="Detter J.C."/>
            <person name="Han C."/>
            <person name="Tapia R."/>
            <person name="Land M."/>
            <person name="Hauser L."/>
            <person name="Kyrpides N."/>
            <person name="Ivanova N."/>
            <person name="Pagani I."/>
            <person name="Mattes T."/>
            <person name="Holmes A."/>
            <person name="Rutledge P."/>
            <person name="Paulsen I."/>
            <person name="Coleman N."/>
            <person name="Woyke T."/>
        </authorList>
    </citation>
    <scope>NUCLEOTIDE SEQUENCE [LARGE SCALE GENOMIC DNA]</scope>
    <source>
        <strain evidence="8 9">NBB4</strain>
    </source>
</reference>
<dbReference type="CDD" id="cd03230">
    <property type="entry name" value="ABC_DR_subfamily_A"/>
    <property type="match status" value="1"/>
</dbReference>
<evidence type="ECO:0000313" key="8">
    <source>
        <dbReference type="EMBL" id="AFM17694.1"/>
    </source>
</evidence>
<dbReference type="RefSeq" id="WP_014816171.1">
    <property type="nucleotide sequence ID" value="NC_018027.1"/>
</dbReference>
<evidence type="ECO:0000256" key="5">
    <source>
        <dbReference type="ARBA" id="ARBA00022840"/>
    </source>
</evidence>
<dbReference type="GO" id="GO:0046677">
    <property type="term" value="P:response to antibiotic"/>
    <property type="evidence" value="ECO:0007669"/>
    <property type="project" value="UniProtKB-KW"/>
</dbReference>
<dbReference type="AlphaFoldDB" id="I4BK87"/>
<evidence type="ECO:0000256" key="3">
    <source>
        <dbReference type="ARBA" id="ARBA00022448"/>
    </source>
</evidence>
<protein>
    <submittedName>
        <fullName evidence="8">ABC-type multidrug transport system, ATPase component</fullName>
    </submittedName>
</protein>
<dbReference type="Pfam" id="PF00005">
    <property type="entry name" value="ABC_tran"/>
    <property type="match status" value="1"/>
</dbReference>
<comment type="subcellular location">
    <subcellularLocation>
        <location evidence="1">Cell membrane</location>
        <topology evidence="1">Peripheral membrane protein</topology>
    </subcellularLocation>
</comment>
<dbReference type="KEGG" id="mcb:Mycch_2936"/>
<keyword evidence="6" id="KW-0046">Antibiotic resistance</keyword>
<dbReference type="PROSITE" id="PS00211">
    <property type="entry name" value="ABC_TRANSPORTER_1"/>
    <property type="match status" value="1"/>
</dbReference>
<keyword evidence="3" id="KW-0813">Transport</keyword>
<dbReference type="InterPro" id="IPR050763">
    <property type="entry name" value="ABC_transporter_ATP-binding"/>
</dbReference>
<dbReference type="HOGENOM" id="CLU_000604_1_2_11"/>
<dbReference type="PATRIC" id="fig|710421.3.peg.2926"/>
<dbReference type="SUPFAM" id="SSF52540">
    <property type="entry name" value="P-loop containing nucleoside triphosphate hydrolases"/>
    <property type="match status" value="1"/>
</dbReference>
<dbReference type="GO" id="GO:0005886">
    <property type="term" value="C:plasma membrane"/>
    <property type="evidence" value="ECO:0007669"/>
    <property type="project" value="UniProtKB-SubCell"/>
</dbReference>